<name>A0A4R1PWA2_9FIRM</name>
<dbReference type="InterPro" id="IPR029058">
    <property type="entry name" value="AB_hydrolase_fold"/>
</dbReference>
<dbReference type="RefSeq" id="WP_207900800.1">
    <property type="nucleotide sequence ID" value="NZ_SLUI01000021.1"/>
</dbReference>
<dbReference type="Pfam" id="PF05728">
    <property type="entry name" value="UPF0227"/>
    <property type="match status" value="1"/>
</dbReference>
<dbReference type="Gene3D" id="3.40.50.1820">
    <property type="entry name" value="alpha/beta hydrolase"/>
    <property type="match status" value="1"/>
</dbReference>
<accession>A0A4R1PWA2</accession>
<dbReference type="EMBL" id="SLUI01000021">
    <property type="protein sequence ID" value="TCL32460.1"/>
    <property type="molecule type" value="Genomic_DNA"/>
</dbReference>
<evidence type="ECO:0000256" key="1">
    <source>
        <dbReference type="ARBA" id="ARBA00022801"/>
    </source>
</evidence>
<comment type="caution">
    <text evidence="2">The sequence shown here is derived from an EMBL/GenBank/DDBJ whole genome shotgun (WGS) entry which is preliminary data.</text>
</comment>
<dbReference type="Proteomes" id="UP000295063">
    <property type="component" value="Unassembled WGS sequence"/>
</dbReference>
<evidence type="ECO:0000313" key="2">
    <source>
        <dbReference type="EMBL" id="TCL32460.1"/>
    </source>
</evidence>
<dbReference type="PANTHER" id="PTHR22946">
    <property type="entry name" value="DIENELACTONE HYDROLASE DOMAIN-CONTAINING PROTEIN-RELATED"/>
    <property type="match status" value="1"/>
</dbReference>
<proteinExistence type="predicted"/>
<dbReference type="PANTHER" id="PTHR22946:SF9">
    <property type="entry name" value="POLYKETIDE TRANSFERASE AF380"/>
    <property type="match status" value="1"/>
</dbReference>
<organism evidence="2 3">
    <name type="scientific">Anaerospora hongkongensis</name>
    <dbReference type="NCBI Taxonomy" id="244830"/>
    <lineage>
        <taxon>Bacteria</taxon>
        <taxon>Bacillati</taxon>
        <taxon>Bacillota</taxon>
        <taxon>Negativicutes</taxon>
        <taxon>Selenomonadales</taxon>
        <taxon>Sporomusaceae</taxon>
        <taxon>Anaerospora</taxon>
    </lineage>
</organism>
<dbReference type="AlphaFoldDB" id="A0A4R1PWA2"/>
<keyword evidence="3" id="KW-1185">Reference proteome</keyword>
<dbReference type="GO" id="GO:0052689">
    <property type="term" value="F:carboxylic ester hydrolase activity"/>
    <property type="evidence" value="ECO:0007669"/>
    <property type="project" value="UniProtKB-ARBA"/>
</dbReference>
<keyword evidence="1" id="KW-0378">Hydrolase</keyword>
<dbReference type="InterPro" id="IPR008886">
    <property type="entry name" value="UPF0227/Esterase_YqiA"/>
</dbReference>
<reference evidence="2 3" key="1">
    <citation type="submission" date="2019-03" db="EMBL/GenBank/DDBJ databases">
        <title>Genomic Encyclopedia of Type Strains, Phase IV (KMG-IV): sequencing the most valuable type-strain genomes for metagenomic binning, comparative biology and taxonomic classification.</title>
        <authorList>
            <person name="Goeker M."/>
        </authorList>
    </citation>
    <scope>NUCLEOTIDE SEQUENCE [LARGE SCALE GENOMIC DNA]</scope>
    <source>
        <strain evidence="2 3">DSM 15969</strain>
    </source>
</reference>
<evidence type="ECO:0000313" key="3">
    <source>
        <dbReference type="Proteomes" id="UP000295063"/>
    </source>
</evidence>
<dbReference type="SUPFAM" id="SSF53474">
    <property type="entry name" value="alpha/beta-Hydrolases"/>
    <property type="match status" value="1"/>
</dbReference>
<sequence length="255" mass="27894">MLSAVLNMSNPVQLTAIPSRASLLQAVIHRPVQDNGRTLIMSHGFRGSKDGSGKAVRLAEMAAEIGFTAVRYDFTPGQSLSMQVAELTSVIAFCRQHTGEQIILLGRSMGGCASLVCAAADPSIEGLALWATPCNLTETFQLALGKDYALLEQGERLKLNDSYGILELKPEFIRDFAKHDLLHSMRSLAERRIPVLVLYGTADEVVPIRQARLLYETAVQPKTFVQIDGGDHQFTQHGVLAADAVTKWLTDNFLE</sequence>
<protein>
    <submittedName>
        <fullName evidence="2">Putative redox protein</fullName>
    </submittedName>
</protein>
<dbReference type="InterPro" id="IPR050261">
    <property type="entry name" value="FrsA_esterase"/>
</dbReference>
<gene>
    <name evidence="2" type="ORF">EV210_12126</name>
</gene>